<dbReference type="PANTHER" id="PTHR30619">
    <property type="entry name" value="DNA INTERNALIZATION/COMPETENCE PROTEIN COMEC/REC2"/>
    <property type="match status" value="1"/>
</dbReference>
<evidence type="ECO:0000259" key="7">
    <source>
        <dbReference type="SMART" id="SM00849"/>
    </source>
</evidence>
<evidence type="ECO:0000256" key="6">
    <source>
        <dbReference type="SAM" id="Phobius"/>
    </source>
</evidence>
<feature type="transmembrane region" description="Helical" evidence="6">
    <location>
        <begin position="385"/>
        <end position="403"/>
    </location>
</feature>
<sequence>MSSLLFSFVYGVFLLRLWAQLPSFMLCLAYCAVILGGIFLAQLLRQRRSFKDFALSWPALAGIGLSAGMLWSVFAATQAMTQQLPSACEGERLNVTGRIVSLPRPAQPIGERFVFQPISGAESCWQSGVNWQLSWRGDILLKPDEVWRFQLRLKRPNGVVNPGGFDGELWWHQNGISATGWASSGERIAAAETTLDGLRWRIRQHLLASFADQPDAAGTVLALLTGDRAGMSIEAWDRYARTGITHLVAISGVHITMVAWLVAWFVRRCWLRSPKLALWQPAVRVSGVIGWLAACGYGALAGMEVPTQRTLLMLGMIVWLRCLPGEMRATQSLLLALTAVLLLDPLAIHSAGLWLSFAAVALLMAGGMAPGEEVSWRAGFRAQWLATWGLLPLTLALFSRLAWLSLPINIIAIPWVTFTVVPVAMAGLLAHSVSEPLGHALWALAIGSMAMLDELLKWAAALPGAAIDWHLPGATVWALGLSIALLLMPRALPGRQLAWLPLLALCWPQPSLSEGQLRLSIIDVGQGLSVHAETAKHQLLFDTGAAFSDDAGAGQRIILPYLRWAQVRSLDALVFSHDDNDHTGGGGAILRTLPVAQVWGEWPSHLAQWPLAERPPQQGCRSGQRWQWDGVEFEFLWPDPTFLLKRDNERSCVLRIRAQGFTVLIPADLEAQGELTLLAMQSDLRADLLLLGHHGSKTSSTESWLDAVAPREVIATVGYRNRFHHPHSTVQQRVMARGIPLYRSDDSGLLRYEFLQVGQWPRVQHGRLLDKHYWRAKPQLLSPQPSEMPP</sequence>
<keyword evidence="4 6" id="KW-1133">Transmembrane helix</keyword>
<evidence type="ECO:0000313" key="9">
    <source>
        <dbReference type="Proteomes" id="UP001597044"/>
    </source>
</evidence>
<dbReference type="Pfam" id="PF13567">
    <property type="entry name" value="DUF4131"/>
    <property type="match status" value="1"/>
</dbReference>
<dbReference type="NCBIfam" id="TIGR00361">
    <property type="entry name" value="ComEC_Rec2"/>
    <property type="match status" value="1"/>
</dbReference>
<dbReference type="Gene3D" id="3.60.15.10">
    <property type="entry name" value="Ribonuclease Z/Hydroxyacylglutathione hydrolase-like"/>
    <property type="match status" value="1"/>
</dbReference>
<dbReference type="InterPro" id="IPR025405">
    <property type="entry name" value="DUF4131"/>
</dbReference>
<feature type="transmembrane region" description="Helical" evidence="6">
    <location>
        <begin position="437"/>
        <end position="456"/>
    </location>
</feature>
<accession>A0ABW3HIA8</accession>
<keyword evidence="5 6" id="KW-0472">Membrane</keyword>
<evidence type="ECO:0000256" key="1">
    <source>
        <dbReference type="ARBA" id="ARBA00004651"/>
    </source>
</evidence>
<feature type="transmembrane region" description="Helical" evidence="6">
    <location>
        <begin position="335"/>
        <end position="365"/>
    </location>
</feature>
<dbReference type="SMART" id="SM00849">
    <property type="entry name" value="Lactamase_B"/>
    <property type="match status" value="1"/>
</dbReference>
<gene>
    <name evidence="8" type="ORF">ACFQ0F_06240</name>
</gene>
<evidence type="ECO:0000313" key="8">
    <source>
        <dbReference type="EMBL" id="MFD0949989.1"/>
    </source>
</evidence>
<evidence type="ECO:0000256" key="2">
    <source>
        <dbReference type="ARBA" id="ARBA00022475"/>
    </source>
</evidence>
<evidence type="ECO:0000256" key="3">
    <source>
        <dbReference type="ARBA" id="ARBA00022692"/>
    </source>
</evidence>
<feature type="transmembrane region" description="Helical" evidence="6">
    <location>
        <begin position="20"/>
        <end position="41"/>
    </location>
</feature>
<feature type="transmembrane region" description="Helical" evidence="6">
    <location>
        <begin position="278"/>
        <end position="300"/>
    </location>
</feature>
<dbReference type="PANTHER" id="PTHR30619:SF1">
    <property type="entry name" value="RECOMBINATION PROTEIN 2"/>
    <property type="match status" value="1"/>
</dbReference>
<evidence type="ECO:0000256" key="4">
    <source>
        <dbReference type="ARBA" id="ARBA00022989"/>
    </source>
</evidence>
<dbReference type="InterPro" id="IPR001279">
    <property type="entry name" value="Metallo-B-lactamas"/>
</dbReference>
<dbReference type="InterPro" id="IPR052159">
    <property type="entry name" value="Competence_DNA_uptake"/>
</dbReference>
<dbReference type="SUPFAM" id="SSF56281">
    <property type="entry name" value="Metallo-hydrolase/oxidoreductase"/>
    <property type="match status" value="1"/>
</dbReference>
<dbReference type="Pfam" id="PF03772">
    <property type="entry name" value="Competence"/>
    <property type="match status" value="1"/>
</dbReference>
<name>A0ABW3HIA8_9GAMM</name>
<feature type="transmembrane region" description="Helical" evidence="6">
    <location>
        <begin position="468"/>
        <end position="488"/>
    </location>
</feature>
<keyword evidence="9" id="KW-1185">Reference proteome</keyword>
<organism evidence="8 9">
    <name type="scientific">Paraperlucidibaca wandonensis</name>
    <dbReference type="NCBI Taxonomy" id="1268273"/>
    <lineage>
        <taxon>Bacteria</taxon>
        <taxon>Pseudomonadati</taxon>
        <taxon>Pseudomonadota</taxon>
        <taxon>Gammaproteobacteria</taxon>
        <taxon>Moraxellales</taxon>
        <taxon>Moraxellaceae</taxon>
        <taxon>Paraperlucidibaca</taxon>
    </lineage>
</organism>
<dbReference type="InterPro" id="IPR004797">
    <property type="entry name" value="Competence_ComEC/Rec2"/>
</dbReference>
<feature type="transmembrane region" description="Helical" evidence="6">
    <location>
        <begin position="247"/>
        <end position="266"/>
    </location>
</feature>
<dbReference type="NCBIfam" id="TIGR00360">
    <property type="entry name" value="ComEC_N-term"/>
    <property type="match status" value="1"/>
</dbReference>
<dbReference type="RefSeq" id="WP_379070249.1">
    <property type="nucleotide sequence ID" value="NZ_JBHTIT010000001.1"/>
</dbReference>
<dbReference type="EMBL" id="JBHTIT010000001">
    <property type="protein sequence ID" value="MFD0949989.1"/>
    <property type="molecule type" value="Genomic_DNA"/>
</dbReference>
<evidence type="ECO:0000256" key="5">
    <source>
        <dbReference type="ARBA" id="ARBA00023136"/>
    </source>
</evidence>
<comment type="subcellular location">
    <subcellularLocation>
        <location evidence="1">Cell membrane</location>
        <topology evidence="1">Multi-pass membrane protein</topology>
    </subcellularLocation>
</comment>
<dbReference type="InterPro" id="IPR035681">
    <property type="entry name" value="ComA-like_MBL"/>
</dbReference>
<dbReference type="Pfam" id="PF00753">
    <property type="entry name" value="Lactamase_B"/>
    <property type="match status" value="1"/>
</dbReference>
<keyword evidence="3 6" id="KW-0812">Transmembrane</keyword>
<comment type="caution">
    <text evidence="8">The sequence shown here is derived from an EMBL/GenBank/DDBJ whole genome shotgun (WGS) entry which is preliminary data.</text>
</comment>
<dbReference type="Proteomes" id="UP001597044">
    <property type="component" value="Unassembled WGS sequence"/>
</dbReference>
<feature type="domain" description="Metallo-beta-lactamase" evidence="7">
    <location>
        <begin position="526"/>
        <end position="717"/>
    </location>
</feature>
<protein>
    <submittedName>
        <fullName evidence="8">DNA internalization-related competence protein ComEC/Rec2</fullName>
    </submittedName>
</protein>
<feature type="transmembrane region" description="Helical" evidence="6">
    <location>
        <begin position="53"/>
        <end position="74"/>
    </location>
</feature>
<dbReference type="InterPro" id="IPR004477">
    <property type="entry name" value="ComEC_N"/>
</dbReference>
<feature type="transmembrane region" description="Helical" evidence="6">
    <location>
        <begin position="410"/>
        <end position="431"/>
    </location>
</feature>
<keyword evidence="2" id="KW-1003">Cell membrane</keyword>
<proteinExistence type="predicted"/>
<reference evidence="9" key="1">
    <citation type="journal article" date="2019" name="Int. J. Syst. Evol. Microbiol.">
        <title>The Global Catalogue of Microorganisms (GCM) 10K type strain sequencing project: providing services to taxonomists for standard genome sequencing and annotation.</title>
        <authorList>
            <consortium name="The Broad Institute Genomics Platform"/>
            <consortium name="The Broad Institute Genome Sequencing Center for Infectious Disease"/>
            <person name="Wu L."/>
            <person name="Ma J."/>
        </authorList>
    </citation>
    <scope>NUCLEOTIDE SEQUENCE [LARGE SCALE GENOMIC DNA]</scope>
    <source>
        <strain evidence="9">CCUG 63419</strain>
    </source>
</reference>
<dbReference type="InterPro" id="IPR036866">
    <property type="entry name" value="RibonucZ/Hydroxyglut_hydro"/>
</dbReference>
<dbReference type="CDD" id="cd07731">
    <property type="entry name" value="ComA-like_MBL-fold"/>
    <property type="match status" value="1"/>
</dbReference>